<evidence type="ECO:0000313" key="2">
    <source>
        <dbReference type="EMBL" id="MFC5630492.1"/>
    </source>
</evidence>
<evidence type="ECO:0000313" key="3">
    <source>
        <dbReference type="Proteomes" id="UP001596110"/>
    </source>
</evidence>
<gene>
    <name evidence="2" type="ORF">ACFPQ3_02510</name>
</gene>
<dbReference type="PIRSF" id="PIRSF012565">
    <property type="entry name" value="DUF1027"/>
    <property type="match status" value="1"/>
</dbReference>
<feature type="compositionally biased region" description="Basic residues" evidence="1">
    <location>
        <begin position="127"/>
        <end position="140"/>
    </location>
</feature>
<proteinExistence type="predicted"/>
<dbReference type="Gene3D" id="3.50.4.20">
    <property type="match status" value="1"/>
</dbReference>
<dbReference type="InterPro" id="IPR009370">
    <property type="entry name" value="YutD-like"/>
</dbReference>
<dbReference type="EMBL" id="JBHSOJ010000015">
    <property type="protein sequence ID" value="MFC5630492.1"/>
    <property type="molecule type" value="Genomic_DNA"/>
</dbReference>
<evidence type="ECO:0000256" key="1">
    <source>
        <dbReference type="SAM" id="MobiDB-lite"/>
    </source>
</evidence>
<name>A0ABW0UAD8_9STRE</name>
<feature type="compositionally biased region" description="Basic and acidic residues" evidence="1">
    <location>
        <begin position="141"/>
        <end position="181"/>
    </location>
</feature>
<dbReference type="Proteomes" id="UP001596110">
    <property type="component" value="Unassembled WGS sequence"/>
</dbReference>
<reference evidence="3" key="1">
    <citation type="journal article" date="2019" name="Int. J. Syst. Evol. Microbiol.">
        <title>The Global Catalogue of Microorganisms (GCM) 10K type strain sequencing project: providing services to taxonomists for standard genome sequencing and annotation.</title>
        <authorList>
            <consortium name="The Broad Institute Genomics Platform"/>
            <consortium name="The Broad Institute Genome Sequencing Center for Infectious Disease"/>
            <person name="Wu L."/>
            <person name="Ma J."/>
        </authorList>
    </citation>
    <scope>NUCLEOTIDE SEQUENCE [LARGE SCALE GENOMIC DNA]</scope>
    <source>
        <strain evidence="3">DT43</strain>
    </source>
</reference>
<protein>
    <submittedName>
        <fullName evidence="2">YutD family protein</fullName>
    </submittedName>
</protein>
<dbReference type="Pfam" id="PF06265">
    <property type="entry name" value="YutD-like"/>
    <property type="match status" value="1"/>
</dbReference>
<dbReference type="InterPro" id="IPR038141">
    <property type="entry name" value="YutD-like_sf"/>
</dbReference>
<dbReference type="RefSeq" id="WP_156806454.1">
    <property type="nucleotide sequence ID" value="NZ_JBHSOJ010000015.1"/>
</dbReference>
<keyword evidence="3" id="KW-1185">Reference proteome</keyword>
<accession>A0ABW0UAD8</accession>
<organism evidence="2 3">
    <name type="scientific">Streptococcus caledonicus</name>
    <dbReference type="NCBI Taxonomy" id="2614158"/>
    <lineage>
        <taxon>Bacteria</taxon>
        <taxon>Bacillati</taxon>
        <taxon>Bacillota</taxon>
        <taxon>Bacilli</taxon>
        <taxon>Lactobacillales</taxon>
        <taxon>Streptococcaceae</taxon>
        <taxon>Streptococcus</taxon>
    </lineage>
</organism>
<comment type="caution">
    <text evidence="2">The sequence shown here is derived from an EMBL/GenBank/DDBJ whole genome shotgun (WGS) entry which is preliminary data.</text>
</comment>
<sequence>MRKEISPELFNYNKFPGPVFVHFDQIVKSDDTSFTLLKNHKEAFDTEAFTQRFSEWLLKYDYIVGDWGNEQLRLKGFYREDKSVANTLKISRLEDYLNEHCAFGCAYFVLENGEPREIISEDEEQNKRRRKRRRRLSAKKPQKDFKMSSANREKTEKVRRRDFDQKNSDGKQHFTIRKKEQ</sequence>
<feature type="region of interest" description="Disordered" evidence="1">
    <location>
        <begin position="120"/>
        <end position="181"/>
    </location>
</feature>